<reference evidence="2 3" key="1">
    <citation type="journal article" date="2016" name="Antonie Van Leeuwenhoek">
        <title>Dongia soli sp. nov., isolated from soil from Dokdo, Korea.</title>
        <authorList>
            <person name="Kim D.U."/>
            <person name="Lee H."/>
            <person name="Kim H."/>
            <person name="Kim S.G."/>
            <person name="Ka J.O."/>
        </authorList>
    </citation>
    <scope>NUCLEOTIDE SEQUENCE [LARGE SCALE GENOMIC DNA]</scope>
    <source>
        <strain evidence="2 3">D78</strain>
    </source>
</reference>
<dbReference type="Proteomes" id="UP001279642">
    <property type="component" value="Unassembled WGS sequence"/>
</dbReference>
<keyword evidence="3" id="KW-1185">Reference proteome</keyword>
<comment type="caution">
    <text evidence="2">The sequence shown here is derived from an EMBL/GenBank/DDBJ whole genome shotgun (WGS) entry which is preliminary data.</text>
</comment>
<name>A0ABU5EEP3_9PROT</name>
<gene>
    <name evidence="2" type="ORF">SMD27_13890</name>
</gene>
<dbReference type="RefSeq" id="WP_320509003.1">
    <property type="nucleotide sequence ID" value="NZ_JAXCLW010000003.1"/>
</dbReference>
<feature type="chain" id="PRO_5046551375" evidence="1">
    <location>
        <begin position="24"/>
        <end position="163"/>
    </location>
</feature>
<accession>A0ABU5EEP3</accession>
<protein>
    <submittedName>
        <fullName evidence="2">Uncharacterized protein</fullName>
    </submittedName>
</protein>
<proteinExistence type="predicted"/>
<evidence type="ECO:0000313" key="2">
    <source>
        <dbReference type="EMBL" id="MDY0883938.1"/>
    </source>
</evidence>
<evidence type="ECO:0000256" key="1">
    <source>
        <dbReference type="SAM" id="SignalP"/>
    </source>
</evidence>
<organism evidence="2 3">
    <name type="scientific">Dongia soli</name>
    <dbReference type="NCBI Taxonomy" id="600628"/>
    <lineage>
        <taxon>Bacteria</taxon>
        <taxon>Pseudomonadati</taxon>
        <taxon>Pseudomonadota</taxon>
        <taxon>Alphaproteobacteria</taxon>
        <taxon>Rhodospirillales</taxon>
        <taxon>Dongiaceae</taxon>
        <taxon>Dongia</taxon>
    </lineage>
</organism>
<evidence type="ECO:0000313" key="3">
    <source>
        <dbReference type="Proteomes" id="UP001279642"/>
    </source>
</evidence>
<keyword evidence="1" id="KW-0732">Signal</keyword>
<sequence>MSSRSRLLAAITLLIVGSSSADAASKIVDTAFKQGAEDGAACLPQDSKGGLQAFQQCIDKHVKQPEAGKAAQDSYLLGLRAETWALINLQAQKAWDAGSSGSTAQQEEAKKAANILLDVAHAHFLEMRKLQKKVAASDPDVSQALGLPYEALQAHFQFYENWK</sequence>
<dbReference type="EMBL" id="JAXCLW010000003">
    <property type="protein sequence ID" value="MDY0883938.1"/>
    <property type="molecule type" value="Genomic_DNA"/>
</dbReference>
<feature type="signal peptide" evidence="1">
    <location>
        <begin position="1"/>
        <end position="23"/>
    </location>
</feature>